<dbReference type="GO" id="GO:0008270">
    <property type="term" value="F:zinc ion binding"/>
    <property type="evidence" value="ECO:0007669"/>
    <property type="project" value="UniProtKB-KW"/>
</dbReference>
<gene>
    <name evidence="4" type="ORF">K460DRAFT_360613</name>
</gene>
<keyword evidence="5" id="KW-1185">Reference proteome</keyword>
<accession>A0A9P4GR15</accession>
<evidence type="ECO:0000256" key="1">
    <source>
        <dbReference type="PROSITE-ProRule" id="PRU00042"/>
    </source>
</evidence>
<dbReference type="Proteomes" id="UP000800039">
    <property type="component" value="Unassembled WGS sequence"/>
</dbReference>
<keyword evidence="1" id="KW-0479">Metal-binding</keyword>
<dbReference type="OrthoDB" id="6079484at2759"/>
<dbReference type="GeneID" id="63849556"/>
<reference evidence="4" key="1">
    <citation type="submission" date="2020-01" db="EMBL/GenBank/DDBJ databases">
        <authorList>
            <consortium name="DOE Joint Genome Institute"/>
            <person name="Haridas S."/>
            <person name="Albert R."/>
            <person name="Binder M."/>
            <person name="Bloem J."/>
            <person name="Labutti K."/>
            <person name="Salamov A."/>
            <person name="Andreopoulos B."/>
            <person name="Baker S.E."/>
            <person name="Barry K."/>
            <person name="Bills G."/>
            <person name="Bluhm B.H."/>
            <person name="Cannon C."/>
            <person name="Castanera R."/>
            <person name="Culley D.E."/>
            <person name="Daum C."/>
            <person name="Ezra D."/>
            <person name="Gonzalez J.B."/>
            <person name="Henrissat B."/>
            <person name="Kuo A."/>
            <person name="Liang C."/>
            <person name="Lipzen A."/>
            <person name="Lutzoni F."/>
            <person name="Magnuson J."/>
            <person name="Mondo S."/>
            <person name="Nolan M."/>
            <person name="Ohm R."/>
            <person name="Pangilinan J."/>
            <person name="Park H.-J."/>
            <person name="Ramirez L."/>
            <person name="Alfaro M."/>
            <person name="Sun H."/>
            <person name="Tritt A."/>
            <person name="Yoshinaga Y."/>
            <person name="Zwiers L.-H."/>
            <person name="Turgeon B.G."/>
            <person name="Goodwin S.B."/>
            <person name="Spatafora J.W."/>
            <person name="Crous P.W."/>
            <person name="Grigoriev I.V."/>
        </authorList>
    </citation>
    <scope>NUCLEOTIDE SEQUENCE</scope>
    <source>
        <strain evidence="4">CBS 394.84</strain>
    </source>
</reference>
<dbReference type="CDD" id="cd00303">
    <property type="entry name" value="retropepsin_like"/>
    <property type="match status" value="2"/>
</dbReference>
<proteinExistence type="predicted"/>
<feature type="region of interest" description="Disordered" evidence="2">
    <location>
        <begin position="77"/>
        <end position="145"/>
    </location>
</feature>
<keyword evidence="1" id="KW-0863">Zinc-finger</keyword>
<dbReference type="RefSeq" id="XP_040792325.1">
    <property type="nucleotide sequence ID" value="XM_040932305.1"/>
</dbReference>
<dbReference type="PROSITE" id="PS50157">
    <property type="entry name" value="ZINC_FINGER_C2H2_2"/>
    <property type="match status" value="1"/>
</dbReference>
<dbReference type="SUPFAM" id="SSF50630">
    <property type="entry name" value="Acid proteases"/>
    <property type="match status" value="1"/>
</dbReference>
<comment type="caution">
    <text evidence="4">The sequence shown here is derived from an EMBL/GenBank/DDBJ whole genome shotgun (WGS) entry which is preliminary data.</text>
</comment>
<organism evidence="4 5">
    <name type="scientific">Cucurbitaria berberidis CBS 394.84</name>
    <dbReference type="NCBI Taxonomy" id="1168544"/>
    <lineage>
        <taxon>Eukaryota</taxon>
        <taxon>Fungi</taxon>
        <taxon>Dikarya</taxon>
        <taxon>Ascomycota</taxon>
        <taxon>Pezizomycotina</taxon>
        <taxon>Dothideomycetes</taxon>
        <taxon>Pleosporomycetidae</taxon>
        <taxon>Pleosporales</taxon>
        <taxon>Pleosporineae</taxon>
        <taxon>Cucurbitariaceae</taxon>
        <taxon>Cucurbitaria</taxon>
    </lineage>
</organism>
<feature type="compositionally biased region" description="Polar residues" evidence="2">
    <location>
        <begin position="670"/>
        <end position="681"/>
    </location>
</feature>
<dbReference type="Pfam" id="PF13975">
    <property type="entry name" value="gag-asp_proteas"/>
    <property type="match status" value="1"/>
</dbReference>
<dbReference type="EMBL" id="ML976614">
    <property type="protein sequence ID" value="KAF1849762.1"/>
    <property type="molecule type" value="Genomic_DNA"/>
</dbReference>
<dbReference type="SMART" id="SM00355">
    <property type="entry name" value="ZnF_C2H2"/>
    <property type="match status" value="2"/>
</dbReference>
<evidence type="ECO:0000313" key="5">
    <source>
        <dbReference type="Proteomes" id="UP000800039"/>
    </source>
</evidence>
<feature type="domain" description="C2H2-type" evidence="3">
    <location>
        <begin position="187"/>
        <end position="211"/>
    </location>
</feature>
<dbReference type="Gene3D" id="3.30.160.60">
    <property type="entry name" value="Classic Zinc Finger"/>
    <property type="match status" value="1"/>
</dbReference>
<feature type="region of interest" description="Disordered" evidence="2">
    <location>
        <begin position="657"/>
        <end position="687"/>
    </location>
</feature>
<keyword evidence="1" id="KW-0862">Zinc</keyword>
<dbReference type="AlphaFoldDB" id="A0A9P4GR15"/>
<name>A0A9P4GR15_9PLEO</name>
<feature type="compositionally biased region" description="Acidic residues" evidence="2">
    <location>
        <begin position="505"/>
        <end position="527"/>
    </location>
</feature>
<protein>
    <recommendedName>
        <fullName evidence="3">C2H2-type domain-containing protein</fullName>
    </recommendedName>
</protein>
<evidence type="ECO:0000259" key="3">
    <source>
        <dbReference type="PROSITE" id="PS50157"/>
    </source>
</evidence>
<dbReference type="Gene3D" id="2.40.70.10">
    <property type="entry name" value="Acid Proteases"/>
    <property type="match status" value="2"/>
</dbReference>
<dbReference type="InterPro" id="IPR013087">
    <property type="entry name" value="Znf_C2H2_type"/>
</dbReference>
<dbReference type="InterPro" id="IPR021109">
    <property type="entry name" value="Peptidase_aspartic_dom_sf"/>
</dbReference>
<evidence type="ECO:0000313" key="4">
    <source>
        <dbReference type="EMBL" id="KAF1849762.1"/>
    </source>
</evidence>
<feature type="region of interest" description="Disordered" evidence="2">
    <location>
        <begin position="505"/>
        <end position="534"/>
    </location>
</feature>
<sequence length="700" mass="78057">MNSTDTIQSRFVNALRTQGKAHHSATAALPCPYPGHYGRIFQNVDQLYDHAKADHASKIQGLDPRQARMHLKEAALKLRTRDRSEGSDSTPDITGLSLDAGSVLPERTMPRPRPQEPRLYDPSKTPEGSASAYGSAPKPSSESTVTSLLPEVLQCNKCDSKFSGLYRKGNLGRHLRHKHEGEGRIIYPCEAVTCAEEFTRQDARLKHYRGHHPQLYTAPPIARGPQDHDPRYPGLLLKPDSRPISQEQLAAEVKSIYAGLTMVETKALKLETHLQKPATKARKLKKQPNEPATGCNAFTSKTVFEIPGMLAQEHSVDALGDTGAKYNFMREEYALQTGLSIQRDETRSVTITKEHTVTTTGTAQASFSFTGEKEQYSIVFHLLPDCIHDVILGNVFLKATKTLTSFASRIKRRVVENLSQYNLLYLGESAPRFTGYVNGRPQEALADTGAKVLIMDEDYAHSIGVPIDRDRKVKLRFGDNSTAFTSGMTYGVEWEFGYSSTEAREYEDEDDQGFDDNNQDVADEGEDASPAPPYPERYEAQNLLDFHIMKNAPANVILSDEFLFSTNAFSEYKSFLLEEDDKDDDDAYLFVIDRDMSYVNKISVKSAAMKQHREDVRRGEEDDRIADLPDAEQAAERAVEDDRRAQWDAQQAAAIVPPNLVGHGGPGLAQPNNGTAISNGSPDKGHRWYFKFKRRKASAP</sequence>
<feature type="compositionally biased region" description="Basic and acidic residues" evidence="2">
    <location>
        <begin position="77"/>
        <end position="86"/>
    </location>
</feature>
<evidence type="ECO:0000256" key="2">
    <source>
        <dbReference type="SAM" id="MobiDB-lite"/>
    </source>
</evidence>